<organism evidence="2 3">
    <name type="scientific">Xanthomonas graminis pv. poae</name>
    <dbReference type="NCBI Taxonomy" id="227946"/>
    <lineage>
        <taxon>Bacteria</taxon>
        <taxon>Pseudomonadati</taxon>
        <taxon>Pseudomonadota</taxon>
        <taxon>Gammaproteobacteria</taxon>
        <taxon>Lysobacterales</taxon>
        <taxon>Lysobacteraceae</taxon>
        <taxon>Xanthomonas</taxon>
        <taxon>Xanthomonas translucens group</taxon>
        <taxon>Xanthomonas graminis</taxon>
    </lineage>
</organism>
<reference evidence="2 3" key="1">
    <citation type="submission" date="2015-07" db="EMBL/GenBank/DDBJ databases">
        <authorList>
            <person name="Noorani M."/>
        </authorList>
    </citation>
    <scope>NUCLEOTIDE SEQUENCE [LARGE SCALE GENOMIC DNA]</scope>
    <source>
        <strain evidence="2">LMG728</strain>
    </source>
</reference>
<proteinExistence type="predicted"/>
<sequence>MAYEPKKFSPAELAELHALPNDALVTAQEASAFLRLTYGTLAWYRCQGGGPKFTRVGPKLIRYRMADLREYAKGQPMGEGMRRCAQAALVARGLSPKEG</sequence>
<evidence type="ECO:0000313" key="2">
    <source>
        <dbReference type="EMBL" id="CTP90091.1"/>
    </source>
</evidence>
<dbReference type="AlphaFoldDB" id="A0A0K2ZWC7"/>
<gene>
    <name evidence="2" type="ORF">XTPLMG728_2446</name>
</gene>
<evidence type="ECO:0000259" key="1">
    <source>
        <dbReference type="Pfam" id="PF12728"/>
    </source>
</evidence>
<dbReference type="Proteomes" id="UP000041247">
    <property type="component" value="Unassembled WGS sequence"/>
</dbReference>
<dbReference type="EMBL" id="CXOK01000076">
    <property type="protein sequence ID" value="CTP90091.1"/>
    <property type="molecule type" value="Genomic_DNA"/>
</dbReference>
<evidence type="ECO:0000313" key="3">
    <source>
        <dbReference type="Proteomes" id="UP000041247"/>
    </source>
</evidence>
<dbReference type="RefSeq" id="WP_053841303.1">
    <property type="nucleotide sequence ID" value="NZ_CP076250.1"/>
</dbReference>
<dbReference type="InterPro" id="IPR041657">
    <property type="entry name" value="HTH_17"/>
</dbReference>
<protein>
    <recommendedName>
        <fullName evidence="1">Helix-turn-helix domain-containing protein</fullName>
    </recommendedName>
</protein>
<name>A0A0K2ZWC7_9XANT</name>
<accession>A0A0K2ZWC7</accession>
<dbReference type="Pfam" id="PF12728">
    <property type="entry name" value="HTH_17"/>
    <property type="match status" value="1"/>
</dbReference>
<feature type="domain" description="Helix-turn-helix" evidence="1">
    <location>
        <begin position="24"/>
        <end position="75"/>
    </location>
</feature>